<reference evidence="1" key="1">
    <citation type="submission" date="2021-02" db="EMBL/GenBank/DDBJ databases">
        <authorList>
            <person name="Dougan E. K."/>
            <person name="Rhodes N."/>
            <person name="Thang M."/>
            <person name="Chan C."/>
        </authorList>
    </citation>
    <scope>NUCLEOTIDE SEQUENCE</scope>
</reference>
<proteinExistence type="predicted"/>
<dbReference type="Proteomes" id="UP000626109">
    <property type="component" value="Unassembled WGS sequence"/>
</dbReference>
<protein>
    <submittedName>
        <fullName evidence="1">Uncharacterized protein</fullName>
    </submittedName>
</protein>
<gene>
    <name evidence="1" type="ORF">PGLA2088_LOCUS25426</name>
</gene>
<comment type="caution">
    <text evidence="1">The sequence shown here is derived from an EMBL/GenBank/DDBJ whole genome shotgun (WGS) entry which is preliminary data.</text>
</comment>
<dbReference type="EMBL" id="CAJNNW010026734">
    <property type="protein sequence ID" value="CAE8687337.1"/>
    <property type="molecule type" value="Genomic_DNA"/>
</dbReference>
<evidence type="ECO:0000313" key="2">
    <source>
        <dbReference type="Proteomes" id="UP000626109"/>
    </source>
</evidence>
<name>A0A813JW72_POLGL</name>
<evidence type="ECO:0000313" key="1">
    <source>
        <dbReference type="EMBL" id="CAE8687337.1"/>
    </source>
</evidence>
<accession>A0A813JW72</accession>
<feature type="non-terminal residue" evidence="1">
    <location>
        <position position="1"/>
    </location>
</feature>
<dbReference type="AlphaFoldDB" id="A0A813JW72"/>
<organism evidence="1 2">
    <name type="scientific">Polarella glacialis</name>
    <name type="common">Dinoflagellate</name>
    <dbReference type="NCBI Taxonomy" id="89957"/>
    <lineage>
        <taxon>Eukaryota</taxon>
        <taxon>Sar</taxon>
        <taxon>Alveolata</taxon>
        <taxon>Dinophyceae</taxon>
        <taxon>Suessiales</taxon>
        <taxon>Suessiaceae</taxon>
        <taxon>Polarella</taxon>
    </lineage>
</organism>
<sequence length="202" mass="21554">AAHPELLKFVRGELRDGIPVVATARTLPPLLDLLNALCEPLLQQAADMPGKAAFLGLNPFMSHWCPGFLSEGTSPCDGEASPGKRAQLLGLAARPELNGLEVLLAEKLQPKDGGSGVRWRVRLADGNELSVRAANLALEPERSWPPSPPPEGFFLSDAEIKQAARAQLLAESFEPRVAQLMISAAPGGANSFWLGLLPSPRK</sequence>